<reference evidence="2 3" key="1">
    <citation type="submission" date="2024-01" db="EMBL/GenBank/DDBJ databases">
        <title>Campylobacter porcellus sp. nov.</title>
        <authorList>
            <person name="Papic B."/>
            <person name="Gruntar I."/>
        </authorList>
    </citation>
    <scope>NUCLEOTIDE SEQUENCE [LARGE SCALE GENOMIC DNA]</scope>
    <source>
        <strain evidence="2 3">CX2-4855-23</strain>
    </source>
</reference>
<dbReference type="EMBL" id="JAZBRD010000005">
    <property type="protein sequence ID" value="MEE3744585.1"/>
    <property type="molecule type" value="Genomic_DNA"/>
</dbReference>
<comment type="caution">
    <text evidence="2">The sequence shown here is derived from an EMBL/GenBank/DDBJ whole genome shotgun (WGS) entry which is preliminary data.</text>
</comment>
<evidence type="ECO:0000313" key="3">
    <source>
        <dbReference type="Proteomes" id="UP001331664"/>
    </source>
</evidence>
<sequence>MSLYRMWLINRRFKKIDEWLIPAENSLTEHDYDKKIELYEEAYQKADAIFLDTLSSLWITICVYIKYVILFLFLIALSTEYYNNGFFIIISFVIVFFYRKIELNELVNRYRDMQIQFIGNKLRLLNDKIKNDKNINKEQ</sequence>
<evidence type="ECO:0000256" key="1">
    <source>
        <dbReference type="SAM" id="Phobius"/>
    </source>
</evidence>
<feature type="transmembrane region" description="Helical" evidence="1">
    <location>
        <begin position="54"/>
        <end position="75"/>
    </location>
</feature>
<proteinExistence type="predicted"/>
<keyword evidence="1" id="KW-1133">Transmembrane helix</keyword>
<dbReference type="RefSeq" id="WP_330526196.1">
    <property type="nucleotide sequence ID" value="NZ_JAZBRD010000005.1"/>
</dbReference>
<dbReference type="Proteomes" id="UP001331664">
    <property type="component" value="Unassembled WGS sequence"/>
</dbReference>
<protein>
    <submittedName>
        <fullName evidence="2">Uncharacterized protein</fullName>
    </submittedName>
</protein>
<evidence type="ECO:0000313" key="2">
    <source>
        <dbReference type="EMBL" id="MEE3744585.1"/>
    </source>
</evidence>
<organism evidence="2 3">
    <name type="scientific">Campylobacter porcelli</name>
    <dbReference type="NCBI Taxonomy" id="1660073"/>
    <lineage>
        <taxon>Bacteria</taxon>
        <taxon>Pseudomonadati</taxon>
        <taxon>Campylobacterota</taxon>
        <taxon>Epsilonproteobacteria</taxon>
        <taxon>Campylobacterales</taxon>
        <taxon>Campylobacteraceae</taxon>
        <taxon>Campylobacter</taxon>
    </lineage>
</organism>
<keyword evidence="3" id="KW-1185">Reference proteome</keyword>
<accession>A0ABU7M4F9</accession>
<gene>
    <name evidence="2" type="ORF">V2I23_04680</name>
</gene>
<name>A0ABU7M4F9_9BACT</name>
<feature type="transmembrane region" description="Helical" evidence="1">
    <location>
        <begin position="81"/>
        <end position="101"/>
    </location>
</feature>
<keyword evidence="1" id="KW-0812">Transmembrane</keyword>
<keyword evidence="1" id="KW-0472">Membrane</keyword>